<dbReference type="OrthoDB" id="2297601at2759"/>
<dbReference type="AlphaFoldDB" id="A0A8H7UJA4"/>
<protein>
    <submittedName>
        <fullName evidence="2">Uncharacterized protein</fullName>
    </submittedName>
</protein>
<evidence type="ECO:0000313" key="2">
    <source>
        <dbReference type="EMBL" id="KAG2181044.1"/>
    </source>
</evidence>
<accession>A0A8H7UJA4</accession>
<feature type="compositionally biased region" description="Polar residues" evidence="1">
    <location>
        <begin position="122"/>
        <end position="133"/>
    </location>
</feature>
<comment type="caution">
    <text evidence="2">The sequence shown here is derived from an EMBL/GenBank/DDBJ whole genome shotgun (WGS) entry which is preliminary data.</text>
</comment>
<dbReference type="Proteomes" id="UP000654370">
    <property type="component" value="Unassembled WGS sequence"/>
</dbReference>
<evidence type="ECO:0000313" key="3">
    <source>
        <dbReference type="Proteomes" id="UP000654370"/>
    </source>
</evidence>
<sequence length="143" mass="15957">RGCYFQYSPRLFENEEYEDFQALLGFRPPLPTVLTEQRDIEEATRLSLQMQRVAGSDESSSSASVSATRLIVRSTVISNLEEEEDFQDPIALRPRTARIAPSVTSPIQASHLLNPRSEAKSMAQQESSTPNSKRQPKVATADT</sequence>
<evidence type="ECO:0000256" key="1">
    <source>
        <dbReference type="SAM" id="MobiDB-lite"/>
    </source>
</evidence>
<reference evidence="2" key="1">
    <citation type="submission" date="2020-12" db="EMBL/GenBank/DDBJ databases">
        <title>Metabolic potential, ecology and presence of endohyphal bacteria is reflected in genomic diversity of Mucoromycotina.</title>
        <authorList>
            <person name="Muszewska A."/>
            <person name="Okrasinska A."/>
            <person name="Steczkiewicz K."/>
            <person name="Drgas O."/>
            <person name="Orlowska M."/>
            <person name="Perlinska-Lenart U."/>
            <person name="Aleksandrzak-Piekarczyk T."/>
            <person name="Szatraj K."/>
            <person name="Zielenkiewicz U."/>
            <person name="Pilsyk S."/>
            <person name="Malc E."/>
            <person name="Mieczkowski P."/>
            <person name="Kruszewska J.S."/>
            <person name="Biernat P."/>
            <person name="Pawlowska J."/>
        </authorList>
    </citation>
    <scope>NUCLEOTIDE SEQUENCE</scope>
    <source>
        <strain evidence="2">WA0000067209</strain>
    </source>
</reference>
<organism evidence="2 3">
    <name type="scientific">Mortierella isabellina</name>
    <name type="common">Filamentous fungus</name>
    <name type="synonym">Umbelopsis isabellina</name>
    <dbReference type="NCBI Taxonomy" id="91625"/>
    <lineage>
        <taxon>Eukaryota</taxon>
        <taxon>Fungi</taxon>
        <taxon>Fungi incertae sedis</taxon>
        <taxon>Mucoromycota</taxon>
        <taxon>Mucoromycotina</taxon>
        <taxon>Umbelopsidomycetes</taxon>
        <taxon>Umbelopsidales</taxon>
        <taxon>Umbelopsidaceae</taxon>
        <taxon>Umbelopsis</taxon>
    </lineage>
</organism>
<name>A0A8H7UJA4_MORIS</name>
<proteinExistence type="predicted"/>
<feature type="region of interest" description="Disordered" evidence="1">
    <location>
        <begin position="93"/>
        <end position="143"/>
    </location>
</feature>
<keyword evidence="3" id="KW-1185">Reference proteome</keyword>
<dbReference type="EMBL" id="JAEPQZ010000005">
    <property type="protein sequence ID" value="KAG2181044.1"/>
    <property type="molecule type" value="Genomic_DNA"/>
</dbReference>
<gene>
    <name evidence="2" type="ORF">INT43_008626</name>
</gene>
<feature type="non-terminal residue" evidence="2">
    <location>
        <position position="1"/>
    </location>
</feature>